<organism evidence="2 3">
    <name type="scientific">Methylobacterium crusticola</name>
    <dbReference type="NCBI Taxonomy" id="1697972"/>
    <lineage>
        <taxon>Bacteria</taxon>
        <taxon>Pseudomonadati</taxon>
        <taxon>Pseudomonadota</taxon>
        <taxon>Alphaproteobacteria</taxon>
        <taxon>Hyphomicrobiales</taxon>
        <taxon>Methylobacteriaceae</taxon>
        <taxon>Methylobacterium</taxon>
    </lineage>
</organism>
<feature type="transmembrane region" description="Helical" evidence="1">
    <location>
        <begin position="38"/>
        <end position="61"/>
    </location>
</feature>
<dbReference type="RefSeq" id="WP_128561747.1">
    <property type="nucleotide sequence ID" value="NZ_BPQH01000007.1"/>
</dbReference>
<accession>A0ABQ4QYD9</accession>
<dbReference type="EMBL" id="BPQH01000007">
    <property type="protein sequence ID" value="GJD49735.1"/>
    <property type="molecule type" value="Genomic_DNA"/>
</dbReference>
<gene>
    <name evidence="2" type="ORF">OPKNFCMD_2468</name>
</gene>
<name>A0ABQ4QYD9_9HYPH</name>
<sequence length="94" mass="9929">MSKPDIKRVALIILGGIGRVTQLGDTSSLRYRLKAPGWFAAAKYGSLFVVVALMFVAAALASGHRSWIGAVMGGGLLLLGLALIHLALVLRSRQ</sequence>
<evidence type="ECO:0000313" key="3">
    <source>
        <dbReference type="Proteomes" id="UP001055167"/>
    </source>
</evidence>
<evidence type="ECO:0000313" key="2">
    <source>
        <dbReference type="EMBL" id="GJD49735.1"/>
    </source>
</evidence>
<reference evidence="2" key="1">
    <citation type="journal article" date="2021" name="Front. Microbiol.">
        <title>Comprehensive Comparative Genomics and Phenotyping of Methylobacterium Species.</title>
        <authorList>
            <person name="Alessa O."/>
            <person name="Ogura Y."/>
            <person name="Fujitani Y."/>
            <person name="Takami H."/>
            <person name="Hayashi T."/>
            <person name="Sahin N."/>
            <person name="Tani A."/>
        </authorList>
    </citation>
    <scope>NUCLEOTIDE SEQUENCE</scope>
    <source>
        <strain evidence="2">KCTC 52305</strain>
    </source>
</reference>
<feature type="transmembrane region" description="Helical" evidence="1">
    <location>
        <begin position="67"/>
        <end position="90"/>
    </location>
</feature>
<keyword evidence="1" id="KW-0472">Membrane</keyword>
<comment type="caution">
    <text evidence="2">The sequence shown here is derived from an EMBL/GenBank/DDBJ whole genome shotgun (WGS) entry which is preliminary data.</text>
</comment>
<evidence type="ECO:0000256" key="1">
    <source>
        <dbReference type="SAM" id="Phobius"/>
    </source>
</evidence>
<dbReference type="Proteomes" id="UP001055167">
    <property type="component" value="Unassembled WGS sequence"/>
</dbReference>
<protein>
    <submittedName>
        <fullName evidence="2">Uncharacterized protein</fullName>
    </submittedName>
</protein>
<reference evidence="2" key="2">
    <citation type="submission" date="2021-08" db="EMBL/GenBank/DDBJ databases">
        <authorList>
            <person name="Tani A."/>
            <person name="Ola A."/>
            <person name="Ogura Y."/>
            <person name="Katsura K."/>
            <person name="Hayashi T."/>
        </authorList>
    </citation>
    <scope>NUCLEOTIDE SEQUENCE</scope>
    <source>
        <strain evidence="2">KCTC 52305</strain>
    </source>
</reference>
<proteinExistence type="predicted"/>
<keyword evidence="3" id="KW-1185">Reference proteome</keyword>
<keyword evidence="1" id="KW-0812">Transmembrane</keyword>
<keyword evidence="1" id="KW-1133">Transmembrane helix</keyword>